<dbReference type="EMBL" id="LWCA01000162">
    <property type="protein sequence ID" value="OAF70311.1"/>
    <property type="molecule type" value="Genomic_DNA"/>
</dbReference>
<dbReference type="PANTHER" id="PTHR15967">
    <property type="entry name" value="E2F-ASSOCIATED PHOSPHOPROTEIN"/>
    <property type="match status" value="1"/>
</dbReference>
<reference evidence="1 2" key="1">
    <citation type="submission" date="2016-04" db="EMBL/GenBank/DDBJ databases">
        <title>The genome of Intoshia linei affirms orthonectids as highly simplified spiralians.</title>
        <authorList>
            <person name="Mikhailov K.V."/>
            <person name="Slusarev G.S."/>
            <person name="Nikitin M.A."/>
            <person name="Logacheva M.D."/>
            <person name="Penin A."/>
            <person name="Aleoshin V."/>
            <person name="Panchin Y.V."/>
        </authorList>
    </citation>
    <scope>NUCLEOTIDE SEQUENCE [LARGE SCALE GENOMIC DNA]</scope>
    <source>
        <strain evidence="1">Intl2013</strain>
        <tissue evidence="1">Whole animal</tissue>
    </source>
</reference>
<keyword evidence="2" id="KW-1185">Reference proteome</keyword>
<protein>
    <submittedName>
        <fullName evidence="1">Uncharacterized protein</fullName>
    </submittedName>
</protein>
<organism evidence="1 2">
    <name type="scientific">Intoshia linei</name>
    <dbReference type="NCBI Taxonomy" id="1819745"/>
    <lineage>
        <taxon>Eukaryota</taxon>
        <taxon>Metazoa</taxon>
        <taxon>Spiralia</taxon>
        <taxon>Lophotrochozoa</taxon>
        <taxon>Mesozoa</taxon>
        <taxon>Orthonectida</taxon>
        <taxon>Rhopaluridae</taxon>
        <taxon>Intoshia</taxon>
    </lineage>
</organism>
<dbReference type="AlphaFoldDB" id="A0A177B9T5"/>
<sequence length="120" mass="14230">MEKNDVDLSFQSEHRNVSNSDDNYANFEIKNLKSDVLSCPKCMTIFCYECKKLEIYPNLYKSISVFNCDLENDKQIKKNEWRDVGLFQSTVCRSCDSEIGYRDGNEVYYFFNVIKNSEYY</sequence>
<dbReference type="OrthoDB" id="122464at2759"/>
<comment type="caution">
    <text evidence="1">The sequence shown here is derived from an EMBL/GenBank/DDBJ whole genome shotgun (WGS) entry which is preliminary data.</text>
</comment>
<dbReference type="Proteomes" id="UP000078046">
    <property type="component" value="Unassembled WGS sequence"/>
</dbReference>
<gene>
    <name evidence="1" type="ORF">A3Q56_01924</name>
</gene>
<name>A0A177B9T5_9BILA</name>
<proteinExistence type="predicted"/>
<dbReference type="InterPro" id="IPR019370">
    <property type="entry name" value="E2F-assoc_phosphoprotein"/>
</dbReference>
<accession>A0A177B9T5</accession>
<dbReference type="GO" id="GO:0005634">
    <property type="term" value="C:nucleus"/>
    <property type="evidence" value="ECO:0007669"/>
    <property type="project" value="TreeGrafter"/>
</dbReference>
<dbReference type="PANTHER" id="PTHR15967:SF0">
    <property type="entry name" value="E2F-ASSOCIATED PHOSPHOPROTEIN"/>
    <property type="match status" value="1"/>
</dbReference>
<evidence type="ECO:0000313" key="1">
    <source>
        <dbReference type="EMBL" id="OAF70311.1"/>
    </source>
</evidence>
<evidence type="ECO:0000313" key="2">
    <source>
        <dbReference type="Proteomes" id="UP000078046"/>
    </source>
</evidence>
<dbReference type="Pfam" id="PF10238">
    <property type="entry name" value="Eapp_C"/>
    <property type="match status" value="2"/>
</dbReference>